<dbReference type="Pfam" id="PF04339">
    <property type="entry name" value="FemAB_like"/>
    <property type="match status" value="1"/>
</dbReference>
<reference evidence="1 2" key="1">
    <citation type="submission" date="2023-07" db="EMBL/GenBank/DDBJ databases">
        <title>Genomic Encyclopedia of Type Strains, Phase IV (KMG-IV): sequencing the most valuable type-strain genomes for metagenomic binning, comparative biology and taxonomic classification.</title>
        <authorList>
            <person name="Goeker M."/>
        </authorList>
    </citation>
    <scope>NUCLEOTIDE SEQUENCE [LARGE SCALE GENOMIC DNA]</scope>
    <source>
        <strain evidence="1 2">B6-8</strain>
    </source>
</reference>
<dbReference type="EMBL" id="JAUSVO010000001">
    <property type="protein sequence ID" value="MDQ0436823.1"/>
    <property type="molecule type" value="Genomic_DNA"/>
</dbReference>
<comment type="caution">
    <text evidence="1">The sequence shown here is derived from an EMBL/GenBank/DDBJ whole genome shotgun (WGS) entry which is preliminary data.</text>
</comment>
<organism evidence="1 2">
    <name type="scientific">Kaistia dalseonensis</name>
    <dbReference type="NCBI Taxonomy" id="410840"/>
    <lineage>
        <taxon>Bacteria</taxon>
        <taxon>Pseudomonadati</taxon>
        <taxon>Pseudomonadota</taxon>
        <taxon>Alphaproteobacteria</taxon>
        <taxon>Hyphomicrobiales</taxon>
        <taxon>Kaistiaceae</taxon>
        <taxon>Kaistia</taxon>
    </lineage>
</organism>
<dbReference type="PANTHER" id="PTHR47017:SF1">
    <property type="entry name" value="ACYL-COA"/>
    <property type="match status" value="1"/>
</dbReference>
<name>A0ABU0H3F3_9HYPH</name>
<proteinExistence type="predicted"/>
<evidence type="ECO:0000313" key="1">
    <source>
        <dbReference type="EMBL" id="MDQ0436823.1"/>
    </source>
</evidence>
<dbReference type="InterPro" id="IPR016181">
    <property type="entry name" value="Acyl_CoA_acyltransferase"/>
</dbReference>
<dbReference type="InterPro" id="IPR007434">
    <property type="entry name" value="FemAB-like"/>
</dbReference>
<dbReference type="Gene3D" id="3.40.630.30">
    <property type="match status" value="1"/>
</dbReference>
<dbReference type="SUPFAM" id="SSF55729">
    <property type="entry name" value="Acyl-CoA N-acyltransferases (Nat)"/>
    <property type="match status" value="1"/>
</dbReference>
<keyword evidence="2" id="KW-1185">Reference proteome</keyword>
<dbReference type="RefSeq" id="WP_266347706.1">
    <property type="nucleotide sequence ID" value="NZ_JAPKNG010000001.1"/>
</dbReference>
<protein>
    <submittedName>
        <fullName evidence="1">N-acyltransferase</fullName>
    </submittedName>
</protein>
<evidence type="ECO:0000313" key="2">
    <source>
        <dbReference type="Proteomes" id="UP001241603"/>
    </source>
</evidence>
<sequence>MSASDDARLKVLASLDDVERADWDACANPGWDSDRPFGDDASAFLKAINADAQPDGETSHASHEKTPYNPFVSYDFLSALEKSGSATARTGWQARHIVLEGPGGSTSGVVPCYQKAHSQGEYVFDQGWADAYERAGGSYYPKLQVSVPFTPATGPRLLVRPEAGFEARSTLAAGLVALTRQLGLSSVHATFLQDVDAEILEAAGFLARNDQQFHFENPGYRDFDDFLDALASRKRKTIRRERREALEGGIEVELLTGKDITESAWDAFFAFYMDTGSRKWGRPYLNRRFFSMVGETMADRILLVFAKRGGRPIAGALNFIGSDALYGRYWGATEEVPFLHFEICYHQAVDWGIAHRLPRIEAGAQGEHKLARGYKPIVTRSAHWIADKGFRRAVADYLEREREAVAAEHEILDEHTPFKAETPSE</sequence>
<accession>A0ABU0H3F3</accession>
<gene>
    <name evidence="1" type="ORF">QO014_001193</name>
</gene>
<dbReference type="Proteomes" id="UP001241603">
    <property type="component" value="Unassembled WGS sequence"/>
</dbReference>
<dbReference type="PANTHER" id="PTHR47017">
    <property type="entry name" value="ACYL-COA"/>
    <property type="match status" value="1"/>
</dbReference>